<evidence type="ECO:0000256" key="1">
    <source>
        <dbReference type="SAM" id="Phobius"/>
    </source>
</evidence>
<accession>A0ABM8CKS6</accession>
<name>A0ABM8CKS6_9BURK</name>
<gene>
    <name evidence="3" type="ORF">PKF032_03300</name>
</gene>
<keyword evidence="1" id="KW-0472">Membrane</keyword>
<evidence type="ECO:0000313" key="3">
    <source>
        <dbReference type="EMBL" id="BDT78442.1"/>
    </source>
</evidence>
<keyword evidence="1" id="KW-1133">Transmembrane helix</keyword>
<proteinExistence type="predicted"/>
<evidence type="ECO:0000313" key="4">
    <source>
        <dbReference type="Proteomes" id="UP001211204"/>
    </source>
</evidence>
<dbReference type="EMBL" id="AP026974">
    <property type="protein sequence ID" value="BDT78442.1"/>
    <property type="molecule type" value="Genomic_DNA"/>
</dbReference>
<keyword evidence="4" id="KW-1185">Reference proteome</keyword>
<evidence type="ECO:0000259" key="2">
    <source>
        <dbReference type="Pfam" id="PF08241"/>
    </source>
</evidence>
<dbReference type="Gene3D" id="3.40.50.150">
    <property type="entry name" value="Vaccinia Virus protein VP39"/>
    <property type="match status" value="1"/>
</dbReference>
<dbReference type="Pfam" id="PF08241">
    <property type="entry name" value="Methyltransf_11"/>
    <property type="match status" value="1"/>
</dbReference>
<protein>
    <recommendedName>
        <fullName evidence="2">Methyltransferase type 11 domain-containing protein</fullName>
    </recommendedName>
</protein>
<organism evidence="3 4">
    <name type="scientific">Polynucleobacter yangtzensis</name>
    <dbReference type="NCBI Taxonomy" id="1743159"/>
    <lineage>
        <taxon>Bacteria</taxon>
        <taxon>Pseudomonadati</taxon>
        <taxon>Pseudomonadota</taxon>
        <taxon>Betaproteobacteria</taxon>
        <taxon>Burkholderiales</taxon>
        <taxon>Burkholderiaceae</taxon>
        <taxon>Polynucleobacter</taxon>
    </lineage>
</organism>
<sequence length="215" mass="23724">MLANKKGKILDVGAGGGPYAELCKEQGYNYTSQDFCQLDVDLLREGSYHPIDIVCDATTIPVDGFEYDYVLCTEVLEHTVDPALVVKEIARVLKIGGKIFLTVPQLAPGHQRPYWFYGGLTEEWIIRIFRDCGLEIESIGYPYRGPANLAKLCIANLSSNIKNLQKLNGLSVRLLLALPLNLLISISALVSAMLTDSLDSENNLGYGNFVIAIKR</sequence>
<dbReference type="CDD" id="cd02440">
    <property type="entry name" value="AdoMet_MTases"/>
    <property type="match status" value="1"/>
</dbReference>
<reference evidence="3 4" key="1">
    <citation type="submission" date="2022-11" db="EMBL/GenBank/DDBJ databases">
        <title>Complete Genome Sequences of three Polynucleobacter sp. Subcluster PnecC Strains KF022, KF023, and KF032 Isolated from a Shallow Eutrophic Lake in Japan.</title>
        <authorList>
            <person name="Ogata Y."/>
            <person name="Watanabe K."/>
            <person name="Takemine S."/>
            <person name="Shindo C."/>
            <person name="Kurokawa R."/>
            <person name="Suda W."/>
        </authorList>
    </citation>
    <scope>NUCLEOTIDE SEQUENCE [LARGE SCALE GENOMIC DNA]</scope>
    <source>
        <strain evidence="3 4">KF032</strain>
    </source>
</reference>
<feature type="domain" description="Methyltransferase type 11" evidence="2">
    <location>
        <begin position="10"/>
        <end position="100"/>
    </location>
</feature>
<dbReference type="SUPFAM" id="SSF53335">
    <property type="entry name" value="S-adenosyl-L-methionine-dependent methyltransferases"/>
    <property type="match status" value="1"/>
</dbReference>
<keyword evidence="1" id="KW-0812">Transmembrane</keyword>
<dbReference type="InterPro" id="IPR029063">
    <property type="entry name" value="SAM-dependent_MTases_sf"/>
</dbReference>
<dbReference type="Proteomes" id="UP001211204">
    <property type="component" value="Chromosome"/>
</dbReference>
<dbReference type="InterPro" id="IPR013216">
    <property type="entry name" value="Methyltransf_11"/>
</dbReference>
<feature type="transmembrane region" description="Helical" evidence="1">
    <location>
        <begin position="174"/>
        <end position="194"/>
    </location>
</feature>